<dbReference type="Proteomes" id="UP000594263">
    <property type="component" value="Unplaced"/>
</dbReference>
<name>A0A7N0RD99_KALFE</name>
<proteinExistence type="predicted"/>
<evidence type="ECO:0000313" key="3">
    <source>
        <dbReference type="Proteomes" id="UP000594263"/>
    </source>
</evidence>
<evidence type="ECO:0000313" key="2">
    <source>
        <dbReference type="EnsemblPlants" id="Kaladp0008s0704.1.v1.1"/>
    </source>
</evidence>
<dbReference type="PANTHER" id="PTHR35318">
    <property type="entry name" value="BNAA10G08410D PROTEIN"/>
    <property type="match status" value="1"/>
</dbReference>
<dbReference type="EnsemblPlants" id="Kaladp0008s0704.1.v1.1">
    <property type="protein sequence ID" value="Kaladp0008s0704.1.v1.1"/>
    <property type="gene ID" value="Kaladp0008s0704.v1.1"/>
</dbReference>
<organism evidence="2 3">
    <name type="scientific">Kalanchoe fedtschenkoi</name>
    <name type="common">Lavender scallops</name>
    <name type="synonym">South American air plant</name>
    <dbReference type="NCBI Taxonomy" id="63787"/>
    <lineage>
        <taxon>Eukaryota</taxon>
        <taxon>Viridiplantae</taxon>
        <taxon>Streptophyta</taxon>
        <taxon>Embryophyta</taxon>
        <taxon>Tracheophyta</taxon>
        <taxon>Spermatophyta</taxon>
        <taxon>Magnoliopsida</taxon>
        <taxon>eudicotyledons</taxon>
        <taxon>Gunneridae</taxon>
        <taxon>Pentapetalae</taxon>
        <taxon>Saxifragales</taxon>
        <taxon>Crassulaceae</taxon>
        <taxon>Kalanchoe</taxon>
    </lineage>
</organism>
<evidence type="ECO:0000256" key="1">
    <source>
        <dbReference type="SAM" id="MobiDB-lite"/>
    </source>
</evidence>
<reference evidence="2" key="1">
    <citation type="submission" date="2021-01" db="UniProtKB">
        <authorList>
            <consortium name="EnsemblPlants"/>
        </authorList>
    </citation>
    <scope>IDENTIFICATION</scope>
</reference>
<feature type="region of interest" description="Disordered" evidence="1">
    <location>
        <begin position="35"/>
        <end position="97"/>
    </location>
</feature>
<accession>A0A7N0RD99</accession>
<dbReference type="PANTHER" id="PTHR35318:SF2">
    <property type="entry name" value="OS08G0138900 PROTEIN"/>
    <property type="match status" value="1"/>
</dbReference>
<keyword evidence="3" id="KW-1185">Reference proteome</keyword>
<dbReference type="AlphaFoldDB" id="A0A7N0RD99"/>
<feature type="compositionally biased region" description="Polar residues" evidence="1">
    <location>
        <begin position="76"/>
        <end position="85"/>
    </location>
</feature>
<dbReference type="Gramene" id="Kaladp0008s0704.1.v1.1">
    <property type="protein sequence ID" value="Kaladp0008s0704.1.v1.1"/>
    <property type="gene ID" value="Kaladp0008s0704.v1.1"/>
</dbReference>
<feature type="compositionally biased region" description="Low complexity" evidence="1">
    <location>
        <begin position="55"/>
        <end position="68"/>
    </location>
</feature>
<sequence length="118" mass="13137">MNAFLQCISCGARSRGDDDAATPLARRTYTRTQSLDRSYRRRRFRSAAPADWHPSLSAISEESPDSSSRGGRRPQQKQLRSSSRQETMKRCGSGKSIDCRCNSFAAFFAGSTAAPFMF</sequence>
<protein>
    <submittedName>
        <fullName evidence="2">Uncharacterized protein</fullName>
    </submittedName>
</protein>